<feature type="transmembrane region" description="Helical" evidence="13">
    <location>
        <begin position="195"/>
        <end position="218"/>
    </location>
</feature>
<evidence type="ECO:0000313" key="15">
    <source>
        <dbReference type="Proteomes" id="UP000651156"/>
    </source>
</evidence>
<comment type="caution">
    <text evidence="14">The sequence shown here is derived from an EMBL/GenBank/DDBJ whole genome shotgun (WGS) entry which is preliminary data.</text>
</comment>
<feature type="transmembrane region" description="Helical" evidence="13">
    <location>
        <begin position="164"/>
        <end position="183"/>
    </location>
</feature>
<dbReference type="InterPro" id="IPR048279">
    <property type="entry name" value="MdtK-like"/>
</dbReference>
<evidence type="ECO:0000256" key="10">
    <source>
        <dbReference type="ARBA" id="ARBA00023065"/>
    </source>
</evidence>
<evidence type="ECO:0000256" key="7">
    <source>
        <dbReference type="ARBA" id="ARBA00022475"/>
    </source>
</evidence>
<comment type="subcellular location">
    <subcellularLocation>
        <location evidence="2">Cell membrane</location>
        <topology evidence="2">Multi-pass membrane protein</topology>
    </subcellularLocation>
</comment>
<gene>
    <name evidence="14" type="ORF">IQ230_01030</name>
</gene>
<comment type="similarity">
    <text evidence="3">Belongs to the multi antimicrobial extrusion (MATE) (TC 2.A.66.1) family.</text>
</comment>
<evidence type="ECO:0000256" key="9">
    <source>
        <dbReference type="ARBA" id="ARBA00022989"/>
    </source>
</evidence>
<feature type="transmembrane region" description="Helical" evidence="13">
    <location>
        <begin position="398"/>
        <end position="419"/>
    </location>
</feature>
<organism evidence="14 15">
    <name type="scientific">Gloeocapsopsis crepidinum LEGE 06123</name>
    <dbReference type="NCBI Taxonomy" id="588587"/>
    <lineage>
        <taxon>Bacteria</taxon>
        <taxon>Bacillati</taxon>
        <taxon>Cyanobacteriota</taxon>
        <taxon>Cyanophyceae</taxon>
        <taxon>Oscillatoriophycideae</taxon>
        <taxon>Chroococcales</taxon>
        <taxon>Chroococcaceae</taxon>
        <taxon>Gloeocapsopsis</taxon>
    </lineage>
</organism>
<dbReference type="CDD" id="cd13131">
    <property type="entry name" value="MATE_NorM_like"/>
    <property type="match status" value="1"/>
</dbReference>
<dbReference type="InterPro" id="IPR050222">
    <property type="entry name" value="MATE_MdtK"/>
</dbReference>
<feature type="transmembrane region" description="Helical" evidence="13">
    <location>
        <begin position="282"/>
        <end position="300"/>
    </location>
</feature>
<dbReference type="InterPro" id="IPR002528">
    <property type="entry name" value="MATE_fam"/>
</dbReference>
<dbReference type="PIRSF" id="PIRSF006603">
    <property type="entry name" value="DinF"/>
    <property type="match status" value="1"/>
</dbReference>
<evidence type="ECO:0000256" key="12">
    <source>
        <dbReference type="ARBA" id="ARBA00031636"/>
    </source>
</evidence>
<feature type="transmembrane region" description="Helical" evidence="13">
    <location>
        <begin position="20"/>
        <end position="42"/>
    </location>
</feature>
<feature type="transmembrane region" description="Helical" evidence="13">
    <location>
        <begin position="360"/>
        <end position="377"/>
    </location>
</feature>
<accession>A0ABR9UL10</accession>
<keyword evidence="10" id="KW-0406">Ion transport</keyword>
<dbReference type="PANTHER" id="PTHR43298">
    <property type="entry name" value="MULTIDRUG RESISTANCE PROTEIN NORM-RELATED"/>
    <property type="match status" value="1"/>
</dbReference>
<evidence type="ECO:0000256" key="13">
    <source>
        <dbReference type="SAM" id="Phobius"/>
    </source>
</evidence>
<keyword evidence="6" id="KW-0050">Antiport</keyword>
<keyword evidence="9 13" id="KW-1133">Transmembrane helix</keyword>
<dbReference type="PANTHER" id="PTHR43298:SF2">
    <property type="entry name" value="FMN_FAD EXPORTER YEEO-RELATED"/>
    <property type="match status" value="1"/>
</dbReference>
<name>A0ABR9UL10_9CHRO</name>
<feature type="transmembrane region" description="Helical" evidence="13">
    <location>
        <begin position="135"/>
        <end position="152"/>
    </location>
</feature>
<reference evidence="14 15" key="1">
    <citation type="submission" date="2020-10" db="EMBL/GenBank/DDBJ databases">
        <authorList>
            <person name="Castelo-Branco R."/>
            <person name="Eusebio N."/>
            <person name="Adriana R."/>
            <person name="Vieira A."/>
            <person name="Brugerolle De Fraissinette N."/>
            <person name="Rezende De Castro R."/>
            <person name="Schneider M.P."/>
            <person name="Vasconcelos V."/>
            <person name="Leao P.N."/>
        </authorList>
    </citation>
    <scope>NUCLEOTIDE SEQUENCE [LARGE SCALE GENOMIC DNA]</scope>
    <source>
        <strain evidence="14 15">LEGE 06123</strain>
    </source>
</reference>
<feature type="transmembrane region" description="Helical" evidence="13">
    <location>
        <begin position="321"/>
        <end position="340"/>
    </location>
</feature>
<keyword evidence="11 13" id="KW-0472">Membrane</keyword>
<evidence type="ECO:0000256" key="11">
    <source>
        <dbReference type="ARBA" id="ARBA00023136"/>
    </source>
</evidence>
<evidence type="ECO:0000256" key="5">
    <source>
        <dbReference type="ARBA" id="ARBA00022448"/>
    </source>
</evidence>
<keyword evidence="8 13" id="KW-0812">Transmembrane</keyword>
<comment type="function">
    <text evidence="1">Multidrug efflux pump.</text>
</comment>
<evidence type="ECO:0000256" key="1">
    <source>
        <dbReference type="ARBA" id="ARBA00003408"/>
    </source>
</evidence>
<feature type="transmembrane region" description="Helical" evidence="13">
    <location>
        <begin position="96"/>
        <end position="115"/>
    </location>
</feature>
<feature type="transmembrane region" description="Helical" evidence="13">
    <location>
        <begin position="62"/>
        <end position="84"/>
    </location>
</feature>
<keyword evidence="7" id="KW-1003">Cell membrane</keyword>
<evidence type="ECO:0000256" key="8">
    <source>
        <dbReference type="ARBA" id="ARBA00022692"/>
    </source>
</evidence>
<dbReference type="NCBIfam" id="TIGR00797">
    <property type="entry name" value="matE"/>
    <property type="match status" value="1"/>
</dbReference>
<keyword evidence="5" id="KW-0813">Transport</keyword>
<sequence length="468" mass="51004">MSTRVFLTNIKTETWEFLKLAIPLASAQVAIASVGFVDTIMMGHLGAESLAAGGLASTTFQLLLNTTSGIVMAVSPLVAEAYGAEQKTQITQIARQGLWLSLFLSIPMMFAIAQLDTVMLLLRQQAAIVTLTAQYFDFILWGIFPALGFAMLRGYVSALSQAQIVTVIVVIGTLFNIIGNYILGFGKFGFPRMELAGLGLASGLSFWLMFLMFLVYTLNHPQLKEYQFLRKLHRLKPQVLKRLIEIGTAIALTIALEYGLFAVVTFLMGILGTEVLAAHQTVYQTMYLIFMVPLGMSYAVTARVGQWLGQQDFKSARRSGYISITIAAIFMIVTAIALVIYRQQVIGLYLDIHNPANVNVLTLAVPMLIISAVAQLLDGVQRVAMGALYGLQDTRIPMLLSGLAFWGVGLTSGYLLGFPLGLGGVGLWTGQSIGVAVAGVIFVWRFHRLTACCGYVDCDQCDRLPPDL</sequence>
<dbReference type="RefSeq" id="WP_193929999.1">
    <property type="nucleotide sequence ID" value="NZ_CAWPMZ010000058.1"/>
</dbReference>
<dbReference type="EMBL" id="JADEWN010000002">
    <property type="protein sequence ID" value="MBE9188971.1"/>
    <property type="molecule type" value="Genomic_DNA"/>
</dbReference>
<evidence type="ECO:0000313" key="14">
    <source>
        <dbReference type="EMBL" id="MBE9188971.1"/>
    </source>
</evidence>
<dbReference type="Proteomes" id="UP000651156">
    <property type="component" value="Unassembled WGS sequence"/>
</dbReference>
<evidence type="ECO:0000256" key="4">
    <source>
        <dbReference type="ARBA" id="ARBA00020268"/>
    </source>
</evidence>
<feature type="transmembrane region" description="Helical" evidence="13">
    <location>
        <begin position="425"/>
        <end position="444"/>
    </location>
</feature>
<keyword evidence="15" id="KW-1185">Reference proteome</keyword>
<feature type="transmembrane region" description="Helical" evidence="13">
    <location>
        <begin position="239"/>
        <end position="270"/>
    </location>
</feature>
<dbReference type="Pfam" id="PF01554">
    <property type="entry name" value="MatE"/>
    <property type="match status" value="2"/>
</dbReference>
<evidence type="ECO:0000256" key="2">
    <source>
        <dbReference type="ARBA" id="ARBA00004651"/>
    </source>
</evidence>
<proteinExistence type="inferred from homology"/>
<evidence type="ECO:0000256" key="3">
    <source>
        <dbReference type="ARBA" id="ARBA00010199"/>
    </source>
</evidence>
<protein>
    <recommendedName>
        <fullName evidence="4">Probable multidrug resistance protein NorM</fullName>
    </recommendedName>
    <alternativeName>
        <fullName evidence="12">Multidrug-efflux transporter</fullName>
    </alternativeName>
</protein>
<evidence type="ECO:0000256" key="6">
    <source>
        <dbReference type="ARBA" id="ARBA00022449"/>
    </source>
</evidence>